<sequence>MYGTAGPPWSRGWAQLPLASPPVTQLHDLTALEQAAAVRAGEVSPIELVRHALSRIEALDARLGAFITVTPERALSAAAAAERRVRDGGRLPPLLGVPTAIKDLTNTAGVRTTYGSRVTADHVPAVDDAVVTRLAAAGTISLGKTNTPEFGFPCYTDNDVVGPARCPWDPRLLAGGSSGGAAVAVAAGLVPFAQGSDGGGSIRIPASINGLVGLKPARGRVSNAPLGSETTGLVTSGPLARTVRDAAAMIDAMAGPELGDPSWAAPLPPGETFLAAADRAPGPLRIGVVPSSVSGVLQPEAAAALADAANLLADLGHGVEAAPDGLLGPEVMPAFEQVWALSAVTLPVPPDRVGELRPLTRELRARGLALSARDAMLALATLRSAARRFLRATATYDVLLAPVVTMTPRPVGWFDGDGDGAEDFERTKRYSAFPALYNVTGQPAISVPLHRTAEGLPMGSMLVGRPADELTLISLSAQLEAARPWAHRHPDVWGERAG</sequence>
<feature type="domain" description="Amidase" evidence="2">
    <location>
        <begin position="47"/>
        <end position="472"/>
    </location>
</feature>
<dbReference type="Gene3D" id="3.90.1300.10">
    <property type="entry name" value="Amidase signature (AS) domain"/>
    <property type="match status" value="1"/>
</dbReference>
<evidence type="ECO:0000313" key="4">
    <source>
        <dbReference type="Proteomes" id="UP000219435"/>
    </source>
</evidence>
<comment type="similarity">
    <text evidence="1">Belongs to the amidase family.</text>
</comment>
<dbReference type="Pfam" id="PF01425">
    <property type="entry name" value="Amidase"/>
    <property type="match status" value="1"/>
</dbReference>
<organism evidence="3 4">
    <name type="scientific">Blastococcus aggregatus</name>
    <dbReference type="NCBI Taxonomy" id="38502"/>
    <lineage>
        <taxon>Bacteria</taxon>
        <taxon>Bacillati</taxon>
        <taxon>Actinomycetota</taxon>
        <taxon>Actinomycetes</taxon>
        <taxon>Geodermatophilales</taxon>
        <taxon>Geodermatophilaceae</taxon>
        <taxon>Blastococcus</taxon>
    </lineage>
</organism>
<name>A0A285V120_9ACTN</name>
<accession>A0A285V120</accession>
<dbReference type="InterPro" id="IPR020556">
    <property type="entry name" value="Amidase_CS"/>
</dbReference>
<dbReference type="AlphaFoldDB" id="A0A285V120"/>
<dbReference type="EMBL" id="OBQI01000001">
    <property type="protein sequence ID" value="SOC46231.1"/>
    <property type="molecule type" value="Genomic_DNA"/>
</dbReference>
<dbReference type="InterPro" id="IPR000120">
    <property type="entry name" value="Amidase"/>
</dbReference>
<dbReference type="PANTHER" id="PTHR11895:SF7">
    <property type="entry name" value="GLUTAMYL-TRNA(GLN) AMIDOTRANSFERASE SUBUNIT A, MITOCHONDRIAL"/>
    <property type="match status" value="1"/>
</dbReference>
<protein>
    <submittedName>
        <fullName evidence="3">Amidase</fullName>
    </submittedName>
</protein>
<dbReference type="SUPFAM" id="SSF75304">
    <property type="entry name" value="Amidase signature (AS) enzymes"/>
    <property type="match status" value="1"/>
</dbReference>
<dbReference type="Proteomes" id="UP000219435">
    <property type="component" value="Unassembled WGS sequence"/>
</dbReference>
<dbReference type="InterPro" id="IPR023631">
    <property type="entry name" value="Amidase_dom"/>
</dbReference>
<dbReference type="PANTHER" id="PTHR11895">
    <property type="entry name" value="TRANSAMIDASE"/>
    <property type="match status" value="1"/>
</dbReference>
<reference evidence="4" key="1">
    <citation type="submission" date="2017-08" db="EMBL/GenBank/DDBJ databases">
        <authorList>
            <person name="Varghese N."/>
            <person name="Submissions S."/>
        </authorList>
    </citation>
    <scope>NUCLEOTIDE SEQUENCE [LARGE SCALE GENOMIC DNA]</scope>
    <source>
        <strain evidence="4">DSM 4725</strain>
    </source>
</reference>
<evidence type="ECO:0000259" key="2">
    <source>
        <dbReference type="Pfam" id="PF01425"/>
    </source>
</evidence>
<gene>
    <name evidence="3" type="ORF">SAMN05660748_0116</name>
</gene>
<proteinExistence type="inferred from homology"/>
<dbReference type="InterPro" id="IPR036928">
    <property type="entry name" value="AS_sf"/>
</dbReference>
<dbReference type="PROSITE" id="PS00571">
    <property type="entry name" value="AMIDASES"/>
    <property type="match status" value="1"/>
</dbReference>
<evidence type="ECO:0000313" key="3">
    <source>
        <dbReference type="EMBL" id="SOC46231.1"/>
    </source>
</evidence>
<dbReference type="GO" id="GO:0003824">
    <property type="term" value="F:catalytic activity"/>
    <property type="evidence" value="ECO:0007669"/>
    <property type="project" value="InterPro"/>
</dbReference>
<keyword evidence="4" id="KW-1185">Reference proteome</keyword>
<evidence type="ECO:0000256" key="1">
    <source>
        <dbReference type="ARBA" id="ARBA00009199"/>
    </source>
</evidence>